<dbReference type="Proteomes" id="UP001233264">
    <property type="component" value="Chromosome"/>
</dbReference>
<dbReference type="EMBL" id="CP120365">
    <property type="protein sequence ID" value="WHS94143.1"/>
    <property type="molecule type" value="Genomic_DNA"/>
</dbReference>
<keyword evidence="3" id="KW-1185">Reference proteome</keyword>
<evidence type="ECO:0000313" key="2">
    <source>
        <dbReference type="EMBL" id="WHS94143.1"/>
    </source>
</evidence>
<feature type="transmembrane region" description="Helical" evidence="1">
    <location>
        <begin position="77"/>
        <end position="100"/>
    </location>
</feature>
<protein>
    <recommendedName>
        <fullName evidence="4">DUF308 domain-containing protein</fullName>
    </recommendedName>
</protein>
<accession>A0ABY8T898</accession>
<feature type="transmembrane region" description="Helical" evidence="1">
    <location>
        <begin position="46"/>
        <end position="65"/>
    </location>
</feature>
<reference evidence="2 3" key="1">
    <citation type="submission" date="2023-03" db="EMBL/GenBank/DDBJ databases">
        <authorList>
            <person name="Menendez E."/>
            <person name="Kaur S."/>
            <person name="Flores-Felix J.D."/>
            <person name="diCenzo G.C."/>
            <person name="Peix A."/>
            <person name="Velazquez E."/>
        </authorList>
    </citation>
    <scope>NUCLEOTIDE SEQUENCE [LARGE SCALE GENOMIC DNA]</scope>
    <source>
        <strain evidence="2 3">CCBAU 71714</strain>
    </source>
</reference>
<evidence type="ECO:0000256" key="1">
    <source>
        <dbReference type="SAM" id="Phobius"/>
    </source>
</evidence>
<evidence type="ECO:0000313" key="3">
    <source>
        <dbReference type="Proteomes" id="UP001233264"/>
    </source>
</evidence>
<keyword evidence="1" id="KW-0812">Transmembrane</keyword>
<keyword evidence="1" id="KW-0472">Membrane</keyword>
<proteinExistence type="predicted"/>
<name>A0ABY8T898_9HYPH</name>
<evidence type="ECO:0008006" key="4">
    <source>
        <dbReference type="Google" id="ProtNLM"/>
    </source>
</evidence>
<sequence length="196" mass="20387">MQMAAKAENRNGRGRLWRRAAWGAAAALMLLPLLAMQVTEEVAWDVADFAIFAAMLISAGGVYELSARFSASSAYRAAIGLALATAFLLTWVNLAVGIVGTEDDPANLLYGGVLAVGIISAFIARFRPAGMARAFFATALAQALVAAVAVAAGMGYPASPPLEILAVNALFAMLWLASASLFRKAAREKTPAGKAP</sequence>
<feature type="transmembrane region" description="Helical" evidence="1">
    <location>
        <begin position="164"/>
        <end position="182"/>
    </location>
</feature>
<gene>
    <name evidence="2" type="ORF">PZL22_001838</name>
</gene>
<dbReference type="RefSeq" id="WP_033049001.1">
    <property type="nucleotide sequence ID" value="NZ_CP120365.1"/>
</dbReference>
<feature type="transmembrane region" description="Helical" evidence="1">
    <location>
        <begin position="106"/>
        <end position="124"/>
    </location>
</feature>
<keyword evidence="1" id="KW-1133">Transmembrane helix</keyword>
<feature type="transmembrane region" description="Helical" evidence="1">
    <location>
        <begin position="136"/>
        <end position="158"/>
    </location>
</feature>
<organism evidence="2 3">
    <name type="scientific">Sinorhizobium kummerowiae</name>
    <dbReference type="NCBI Taxonomy" id="158892"/>
    <lineage>
        <taxon>Bacteria</taxon>
        <taxon>Pseudomonadati</taxon>
        <taxon>Pseudomonadota</taxon>
        <taxon>Alphaproteobacteria</taxon>
        <taxon>Hyphomicrobiales</taxon>
        <taxon>Rhizobiaceae</taxon>
        <taxon>Sinorhizobium/Ensifer group</taxon>
        <taxon>Sinorhizobium</taxon>
    </lineage>
</organism>